<reference evidence="1" key="1">
    <citation type="journal article" date="2023" name="G3 (Bethesda)">
        <title>Whole genome assembly and annotation of the endangered Caribbean coral Acropora cervicornis.</title>
        <authorList>
            <person name="Selwyn J.D."/>
            <person name="Vollmer S.V."/>
        </authorList>
    </citation>
    <scope>NUCLEOTIDE SEQUENCE</scope>
    <source>
        <strain evidence="1">K2</strain>
    </source>
</reference>
<organism evidence="1 2">
    <name type="scientific">Acropora cervicornis</name>
    <name type="common">Staghorn coral</name>
    <dbReference type="NCBI Taxonomy" id="6130"/>
    <lineage>
        <taxon>Eukaryota</taxon>
        <taxon>Metazoa</taxon>
        <taxon>Cnidaria</taxon>
        <taxon>Anthozoa</taxon>
        <taxon>Hexacorallia</taxon>
        <taxon>Scleractinia</taxon>
        <taxon>Astrocoeniina</taxon>
        <taxon>Acroporidae</taxon>
        <taxon>Acropora</taxon>
    </lineage>
</organism>
<reference evidence="1" key="2">
    <citation type="journal article" date="2023" name="Science">
        <title>Genomic signatures of disease resistance in endangered staghorn corals.</title>
        <authorList>
            <person name="Vollmer S.V."/>
            <person name="Selwyn J.D."/>
            <person name="Despard B.A."/>
            <person name="Roesel C.L."/>
        </authorList>
    </citation>
    <scope>NUCLEOTIDE SEQUENCE</scope>
    <source>
        <strain evidence="1">K2</strain>
    </source>
</reference>
<evidence type="ECO:0000313" key="1">
    <source>
        <dbReference type="EMBL" id="KAK2548720.1"/>
    </source>
</evidence>
<dbReference type="Proteomes" id="UP001249851">
    <property type="component" value="Unassembled WGS sequence"/>
</dbReference>
<evidence type="ECO:0000313" key="2">
    <source>
        <dbReference type="Proteomes" id="UP001249851"/>
    </source>
</evidence>
<keyword evidence="2" id="KW-1185">Reference proteome</keyword>
<sequence length="68" mass="7679">MCILLFCAGYGQHISCTKFLVAKVSTRERKCVGVAVDRENGTQNRHLVVLWKTSLWKLCLDELGLVNI</sequence>
<gene>
    <name evidence="1" type="ORF">P5673_031078</name>
</gene>
<comment type="caution">
    <text evidence="1">The sequence shown here is derived from an EMBL/GenBank/DDBJ whole genome shotgun (WGS) entry which is preliminary data.</text>
</comment>
<dbReference type="EMBL" id="JARQWQ010000140">
    <property type="protein sequence ID" value="KAK2548720.1"/>
    <property type="molecule type" value="Genomic_DNA"/>
</dbReference>
<accession>A0AAD9UT64</accession>
<protein>
    <submittedName>
        <fullName evidence="1">Uncharacterized protein</fullName>
    </submittedName>
</protein>
<proteinExistence type="predicted"/>
<name>A0AAD9UT64_ACRCE</name>
<dbReference type="AlphaFoldDB" id="A0AAD9UT64"/>